<reference evidence="3 4" key="1">
    <citation type="submission" date="2018-01" db="EMBL/GenBank/DDBJ databases">
        <title>Draft genome of the strawberry crown rot pathogen Phytophthora cactorum.</title>
        <authorList>
            <person name="Armitage A.D."/>
            <person name="Lysoe E."/>
            <person name="Nellist C.F."/>
            <person name="Harrison R.J."/>
            <person name="Brurberg M.B."/>
        </authorList>
    </citation>
    <scope>NUCLEOTIDE SEQUENCE [LARGE SCALE GENOMIC DNA]</scope>
    <source>
        <strain evidence="3 4">10300</strain>
    </source>
</reference>
<feature type="compositionally biased region" description="Low complexity" evidence="1">
    <location>
        <begin position="113"/>
        <end position="124"/>
    </location>
</feature>
<keyword evidence="4" id="KW-1185">Reference proteome</keyword>
<dbReference type="OrthoDB" id="128978at2759"/>
<organism evidence="3 4">
    <name type="scientific">Phytophthora cactorum</name>
    <dbReference type="NCBI Taxonomy" id="29920"/>
    <lineage>
        <taxon>Eukaryota</taxon>
        <taxon>Sar</taxon>
        <taxon>Stramenopiles</taxon>
        <taxon>Oomycota</taxon>
        <taxon>Peronosporomycetes</taxon>
        <taxon>Peronosporales</taxon>
        <taxon>Peronosporaceae</taxon>
        <taxon>Phytophthora</taxon>
    </lineage>
</organism>
<proteinExistence type="predicted"/>
<dbReference type="Proteomes" id="UP000251314">
    <property type="component" value="Unassembled WGS sequence"/>
</dbReference>
<feature type="region of interest" description="Disordered" evidence="1">
    <location>
        <begin position="268"/>
        <end position="288"/>
    </location>
</feature>
<evidence type="ECO:0000256" key="1">
    <source>
        <dbReference type="SAM" id="MobiDB-lite"/>
    </source>
</evidence>
<feature type="region of interest" description="Disordered" evidence="1">
    <location>
        <begin position="98"/>
        <end position="149"/>
    </location>
</feature>
<gene>
    <name evidence="3" type="ORF">PC110_g1827</name>
    <name evidence="2" type="ORF">PC129_g8940</name>
</gene>
<protein>
    <submittedName>
        <fullName evidence="3">Uncharacterized protein</fullName>
    </submittedName>
</protein>
<evidence type="ECO:0000313" key="3">
    <source>
        <dbReference type="EMBL" id="RAW41948.1"/>
    </source>
</evidence>
<dbReference type="AlphaFoldDB" id="A0A329T0Q4"/>
<accession>A0A329T0Q4</accession>
<name>A0A329T0Q4_9STRA</name>
<feature type="compositionally biased region" description="Pro residues" evidence="1">
    <location>
        <begin position="100"/>
        <end position="111"/>
    </location>
</feature>
<evidence type="ECO:0000313" key="4">
    <source>
        <dbReference type="Proteomes" id="UP000251314"/>
    </source>
</evidence>
<dbReference type="EMBL" id="MJFZ01000022">
    <property type="protein sequence ID" value="RAW41948.1"/>
    <property type="molecule type" value="Genomic_DNA"/>
</dbReference>
<comment type="caution">
    <text evidence="3">The sequence shown here is derived from an EMBL/GenBank/DDBJ whole genome shotgun (WGS) entry which is preliminary data.</text>
</comment>
<dbReference type="VEuPathDB" id="FungiDB:PC110_g1827"/>
<dbReference type="EMBL" id="RCMV01000270">
    <property type="protein sequence ID" value="KAG3220307.1"/>
    <property type="molecule type" value="Genomic_DNA"/>
</dbReference>
<reference evidence="2" key="2">
    <citation type="submission" date="2018-05" db="EMBL/GenBank/DDBJ databases">
        <title>Effector identification in a new, highly contiguous assembly of the strawberry crown rot pathogen Phytophthora cactorum.</title>
        <authorList>
            <person name="Armitage A.D."/>
            <person name="Nellist C.F."/>
            <person name="Bates H."/>
            <person name="Vickerstaff R.J."/>
            <person name="Harrison R.J."/>
        </authorList>
    </citation>
    <scope>NUCLEOTIDE SEQUENCE</scope>
    <source>
        <strain evidence="2">P421</strain>
    </source>
</reference>
<dbReference type="Proteomes" id="UP000760860">
    <property type="component" value="Unassembled WGS sequence"/>
</dbReference>
<evidence type="ECO:0000313" key="2">
    <source>
        <dbReference type="EMBL" id="KAG3220307.1"/>
    </source>
</evidence>
<sequence>MFLSQTDWGYDALTTIVKNIVLQYVQVELCAHRQQFLLLAAASTSKENTNSFSMEPLDESAINQSTRLVDSLSAAAFPPFTVPMPLVWSDLVATRTMHVPPSPQPTPPPTNYAPGVGEVAPAAPDARKSKWHAKRQSGGQSKGQGKGQSTRIKWANKMVGELLHLRFSDRHVKRWLESADTKIKKALAWQYFAIVLSESFGMVPHHDQISLKYRKLKCVYRKEKRELKKTGNSVRVSEMDDGLWTILSDAFGGRVDISGEVLLDSAVDEDEDEEVGSASFKDDGTPTQKHARVAQLAAALQGGMEAIAASLGSRLSSEDQMRSLTASLQQQHEETRRIQEMQLQLLRELLVQRHD</sequence>